<reference evidence="1 2" key="1">
    <citation type="submission" date="2017-09" db="EMBL/GenBank/DDBJ databases">
        <title>Large-scale bioinformatics analysis of Bacillus genomes uncovers conserved roles of natural products in bacterial physiology.</title>
        <authorList>
            <consortium name="Agbiome Team Llc"/>
            <person name="Bleich R.M."/>
            <person name="Kirk G.J."/>
            <person name="Santa Maria K.C."/>
            <person name="Allen S.E."/>
            <person name="Farag S."/>
            <person name="Shank E.A."/>
            <person name="Bowers A."/>
        </authorList>
    </citation>
    <scope>NUCLEOTIDE SEQUENCE [LARGE SCALE GENOMIC DNA]</scope>
    <source>
        <strain evidence="1 2">AFS005140</strain>
    </source>
</reference>
<comment type="caution">
    <text evidence="1">The sequence shown here is derived from an EMBL/GenBank/DDBJ whole genome shotgun (WGS) entry which is preliminary data.</text>
</comment>
<dbReference type="RefSeq" id="WP_098317069.1">
    <property type="nucleotide sequence ID" value="NZ_NTYF01000023.1"/>
</dbReference>
<dbReference type="EMBL" id="NTYF01000023">
    <property type="protein sequence ID" value="PER55729.1"/>
    <property type="molecule type" value="Genomic_DNA"/>
</dbReference>
<sequence length="267" mass="31059">MLAVKEKQSKPTRTDYGILRDMVQSPDFQREVVTKYGGDKEEVGIYFSGITVIGVHKQLRPNYYQAELLLKTFISNVAIRQLVRVSLSFELPKDWDALQISDHFYETLQTLHRYGTPTKVGRVIVYWGSQNFNKVIDNSVQEYMVGKLLQDEERCSLIEDRILYHTEKLEEIKAMARDVRELNGYQVFTFPITEHRYLGVTCGVVWLGRYGSSVKDVKIVYDLTKMTMSQAKKEVTKACQTKTITDMLYWFISFADMRKKMPTVSTR</sequence>
<dbReference type="Proteomes" id="UP000219897">
    <property type="component" value="Unassembled WGS sequence"/>
</dbReference>
<gene>
    <name evidence="1" type="ORF">CN495_08220</name>
</gene>
<accession>A0ABD6SGT4</accession>
<dbReference type="AlphaFoldDB" id="A0ABD6SGT4"/>
<proteinExistence type="predicted"/>
<name>A0ABD6SGT4_BACTU</name>
<protein>
    <submittedName>
        <fullName evidence="1">Uncharacterized protein</fullName>
    </submittedName>
</protein>
<organism evidence="1 2">
    <name type="scientific">Bacillus thuringiensis</name>
    <dbReference type="NCBI Taxonomy" id="1428"/>
    <lineage>
        <taxon>Bacteria</taxon>
        <taxon>Bacillati</taxon>
        <taxon>Bacillota</taxon>
        <taxon>Bacilli</taxon>
        <taxon>Bacillales</taxon>
        <taxon>Bacillaceae</taxon>
        <taxon>Bacillus</taxon>
        <taxon>Bacillus cereus group</taxon>
    </lineage>
</organism>
<evidence type="ECO:0000313" key="2">
    <source>
        <dbReference type="Proteomes" id="UP000219897"/>
    </source>
</evidence>
<evidence type="ECO:0000313" key="1">
    <source>
        <dbReference type="EMBL" id="PER55729.1"/>
    </source>
</evidence>